<gene>
    <name evidence="1" type="ORF">HD556DRAFT_1427050</name>
</gene>
<accession>A0A9P7AAH1</accession>
<sequence>MHRREVYLRDETPMIEHDALHSRDVFYHRDSHNHRYASLQPRDYYGPNEPRIDSEFTTRDTSPALDVNVHTQADTAQCSVPTMLMKVDMLDAMALTSAGHLVEEHTVTVGTLKVELITRILDGRTMSVMLHLHLWTFVTTLSREHLLEIPLTLRILLHHNRLLICLCFCRLLGCYFGSSSHAHFVFLR</sequence>
<dbReference type="GeneID" id="64598412"/>
<dbReference type="OrthoDB" id="10532800at2759"/>
<evidence type="ECO:0000313" key="2">
    <source>
        <dbReference type="Proteomes" id="UP000719766"/>
    </source>
</evidence>
<reference evidence="1" key="1">
    <citation type="journal article" date="2020" name="New Phytol.">
        <title>Comparative genomics reveals dynamic genome evolution in host specialist ectomycorrhizal fungi.</title>
        <authorList>
            <person name="Lofgren L.A."/>
            <person name="Nguyen N.H."/>
            <person name="Vilgalys R."/>
            <person name="Ruytinx J."/>
            <person name="Liao H.L."/>
            <person name="Branco S."/>
            <person name="Kuo A."/>
            <person name="LaButti K."/>
            <person name="Lipzen A."/>
            <person name="Andreopoulos W."/>
            <person name="Pangilinan J."/>
            <person name="Riley R."/>
            <person name="Hundley H."/>
            <person name="Na H."/>
            <person name="Barry K."/>
            <person name="Grigoriev I.V."/>
            <person name="Stajich J.E."/>
            <person name="Kennedy P.G."/>
        </authorList>
    </citation>
    <scope>NUCLEOTIDE SEQUENCE</scope>
    <source>
        <strain evidence="1">S12</strain>
    </source>
</reference>
<dbReference type="Proteomes" id="UP000719766">
    <property type="component" value="Unassembled WGS sequence"/>
</dbReference>
<comment type="caution">
    <text evidence="1">The sequence shown here is derived from an EMBL/GenBank/DDBJ whole genome shotgun (WGS) entry which is preliminary data.</text>
</comment>
<organism evidence="1 2">
    <name type="scientific">Suillus plorans</name>
    <dbReference type="NCBI Taxonomy" id="116603"/>
    <lineage>
        <taxon>Eukaryota</taxon>
        <taxon>Fungi</taxon>
        <taxon>Dikarya</taxon>
        <taxon>Basidiomycota</taxon>
        <taxon>Agaricomycotina</taxon>
        <taxon>Agaricomycetes</taxon>
        <taxon>Agaricomycetidae</taxon>
        <taxon>Boletales</taxon>
        <taxon>Suillineae</taxon>
        <taxon>Suillaceae</taxon>
        <taxon>Suillus</taxon>
    </lineage>
</organism>
<dbReference type="EMBL" id="JABBWE010000136">
    <property type="protein sequence ID" value="KAG1784602.1"/>
    <property type="molecule type" value="Genomic_DNA"/>
</dbReference>
<name>A0A9P7AAH1_9AGAM</name>
<protein>
    <submittedName>
        <fullName evidence="1">Uncharacterized protein</fullName>
    </submittedName>
</protein>
<dbReference type="AlphaFoldDB" id="A0A9P7AAH1"/>
<keyword evidence="2" id="KW-1185">Reference proteome</keyword>
<evidence type="ECO:0000313" key="1">
    <source>
        <dbReference type="EMBL" id="KAG1784602.1"/>
    </source>
</evidence>
<dbReference type="RefSeq" id="XP_041152087.1">
    <property type="nucleotide sequence ID" value="XM_041304648.1"/>
</dbReference>
<proteinExistence type="predicted"/>